<protein>
    <recommendedName>
        <fullName evidence="1">MEDS domain-containing protein</fullName>
    </recommendedName>
</protein>
<evidence type="ECO:0000259" key="1">
    <source>
        <dbReference type="Pfam" id="PF14417"/>
    </source>
</evidence>
<feature type="domain" description="MEDS" evidence="1">
    <location>
        <begin position="68"/>
        <end position="150"/>
    </location>
</feature>
<dbReference type="RefSeq" id="WP_162788350.1">
    <property type="nucleotide sequence ID" value="NZ_CP015163.1"/>
</dbReference>
<evidence type="ECO:0000313" key="3">
    <source>
        <dbReference type="Proteomes" id="UP000250434"/>
    </source>
</evidence>
<proteinExistence type="predicted"/>
<dbReference type="Proteomes" id="UP000250434">
    <property type="component" value="Chromosome"/>
</dbReference>
<dbReference type="EMBL" id="CP015163">
    <property type="protein sequence ID" value="AXB42285.1"/>
    <property type="molecule type" value="Genomic_DNA"/>
</dbReference>
<reference evidence="2 3" key="1">
    <citation type="submission" date="2016-04" db="EMBL/GenBank/DDBJ databases">
        <title>Complete genome sequence and analysis of deep-sea sediment isolate, Amycolatopsis sp. WP1.</title>
        <authorList>
            <person name="Wang H."/>
            <person name="Chen S."/>
            <person name="Wu Q."/>
        </authorList>
    </citation>
    <scope>NUCLEOTIDE SEQUENCE [LARGE SCALE GENOMIC DNA]</scope>
    <source>
        <strain evidence="2 3">WP1</strain>
    </source>
</reference>
<gene>
    <name evidence="2" type="ORF">A4R43_06855</name>
</gene>
<dbReference type="InterPro" id="IPR036513">
    <property type="entry name" value="STAS_dom_sf"/>
</dbReference>
<dbReference type="InterPro" id="IPR025847">
    <property type="entry name" value="MEDS_domain"/>
</dbReference>
<dbReference type="Gene3D" id="3.30.750.24">
    <property type="entry name" value="STAS domain"/>
    <property type="match status" value="1"/>
</dbReference>
<dbReference type="AlphaFoldDB" id="A0A344L2L1"/>
<dbReference type="KEGG" id="aab:A4R43_06855"/>
<keyword evidence="3" id="KW-1185">Reference proteome</keyword>
<dbReference type="Pfam" id="PF14417">
    <property type="entry name" value="MEDS"/>
    <property type="match status" value="1"/>
</dbReference>
<organism evidence="2 3">
    <name type="scientific">Amycolatopsis albispora</name>
    <dbReference type="NCBI Taxonomy" id="1804986"/>
    <lineage>
        <taxon>Bacteria</taxon>
        <taxon>Bacillati</taxon>
        <taxon>Actinomycetota</taxon>
        <taxon>Actinomycetes</taxon>
        <taxon>Pseudonocardiales</taxon>
        <taxon>Pseudonocardiaceae</taxon>
        <taxon>Amycolatopsis</taxon>
    </lineage>
</organism>
<accession>A0A344L2L1</accession>
<sequence>MNAAGQDPTKSYGHIGVVVDAPAEYDELVGLARARGGHVTEKVIVVGSAEPWGRGADLLAPFSLGAGLVGGLRTEVSVAQREGYRGLRVVADMQELGLDSLSERELVEFELDLDRVVSEAGATMVCVYRNRHGGQGFSPAEVGAAMCAHPLGFGANRADRGFRMGSTGRGEWRISGEVDRRNADLFELAMMTAAGMSARMRVTFDDLRFIDVAGMRAVARVGTAFPDLRLTLVDPPASFLRCWDLFGLGAPGEGRARMRVEQLG</sequence>
<evidence type="ECO:0000313" key="2">
    <source>
        <dbReference type="EMBL" id="AXB42285.1"/>
    </source>
</evidence>
<name>A0A344L2L1_9PSEU</name>